<evidence type="ECO:0000313" key="4">
    <source>
        <dbReference type="Proteomes" id="UP000030017"/>
    </source>
</evidence>
<keyword evidence="4" id="KW-1185">Reference proteome</keyword>
<feature type="compositionally biased region" description="Basic and acidic residues" evidence="1">
    <location>
        <begin position="51"/>
        <end position="60"/>
    </location>
</feature>
<accession>A0A0A0ERG1</accession>
<evidence type="ECO:0008006" key="5">
    <source>
        <dbReference type="Google" id="ProtNLM"/>
    </source>
</evidence>
<evidence type="ECO:0000256" key="1">
    <source>
        <dbReference type="SAM" id="MobiDB-lite"/>
    </source>
</evidence>
<gene>
    <name evidence="3" type="ORF">N792_00670</name>
</gene>
<reference evidence="3 4" key="1">
    <citation type="submission" date="2013-08" db="EMBL/GenBank/DDBJ databases">
        <title>Genome sequencing of Lysobacter.</title>
        <authorList>
            <person name="Zhang S."/>
            <person name="Wang G."/>
        </authorList>
    </citation>
    <scope>NUCLEOTIDE SEQUENCE [LARGE SCALE GENOMIC DNA]</scope>
    <source>
        <strain evidence="3 4">Ko07</strain>
    </source>
</reference>
<feature type="region of interest" description="Disordered" evidence="1">
    <location>
        <begin position="22"/>
        <end position="76"/>
    </location>
</feature>
<feature type="signal peptide" evidence="2">
    <location>
        <begin position="1"/>
        <end position="19"/>
    </location>
</feature>
<dbReference type="eggNOG" id="ENOG5031FNK">
    <property type="taxonomic scope" value="Bacteria"/>
</dbReference>
<evidence type="ECO:0000256" key="2">
    <source>
        <dbReference type="SAM" id="SignalP"/>
    </source>
</evidence>
<sequence length="76" mass="8008">MLRKLLFCTIAGLALVAMAACDKPSMPDPEQPPEPQAGHTQLRDAIQQPLDKARAVEDAGKQAAEAQRAAIEEAGG</sequence>
<comment type="caution">
    <text evidence="3">The sequence shown here is derived from an EMBL/GenBank/DDBJ whole genome shotgun (WGS) entry which is preliminary data.</text>
</comment>
<proteinExistence type="predicted"/>
<dbReference type="EMBL" id="AVPS01000001">
    <property type="protein sequence ID" value="KGM52790.1"/>
    <property type="molecule type" value="Genomic_DNA"/>
</dbReference>
<dbReference type="Proteomes" id="UP000030017">
    <property type="component" value="Unassembled WGS sequence"/>
</dbReference>
<dbReference type="AlphaFoldDB" id="A0A0A0ERG1"/>
<dbReference type="PROSITE" id="PS51257">
    <property type="entry name" value="PROKAR_LIPOPROTEIN"/>
    <property type="match status" value="1"/>
</dbReference>
<evidence type="ECO:0000313" key="3">
    <source>
        <dbReference type="EMBL" id="KGM52790.1"/>
    </source>
</evidence>
<name>A0A0A0ERG1_9GAMM</name>
<feature type="compositionally biased region" description="Pro residues" evidence="1">
    <location>
        <begin position="26"/>
        <end position="35"/>
    </location>
</feature>
<feature type="chain" id="PRO_5001962375" description="Lipoprotein" evidence="2">
    <location>
        <begin position="20"/>
        <end position="76"/>
    </location>
</feature>
<feature type="compositionally biased region" description="Low complexity" evidence="1">
    <location>
        <begin position="61"/>
        <end position="76"/>
    </location>
</feature>
<keyword evidence="2" id="KW-0732">Signal</keyword>
<dbReference type="RefSeq" id="WP_036191528.1">
    <property type="nucleotide sequence ID" value="NZ_AVPS01000001.1"/>
</dbReference>
<organism evidence="3 4">
    <name type="scientific">Lysobacter concretionis Ko07 = DSM 16239</name>
    <dbReference type="NCBI Taxonomy" id="1122185"/>
    <lineage>
        <taxon>Bacteria</taxon>
        <taxon>Pseudomonadati</taxon>
        <taxon>Pseudomonadota</taxon>
        <taxon>Gammaproteobacteria</taxon>
        <taxon>Lysobacterales</taxon>
        <taxon>Lysobacteraceae</taxon>
        <taxon>Novilysobacter</taxon>
    </lineage>
</organism>
<protein>
    <recommendedName>
        <fullName evidence="5">Lipoprotein</fullName>
    </recommendedName>
</protein>